<protein>
    <submittedName>
        <fullName evidence="2">Uncharacterized protein</fullName>
    </submittedName>
</protein>
<name>A0ABQ1P6T9_9BACI</name>
<dbReference type="RefSeq" id="WP_062446732.1">
    <property type="nucleotide sequence ID" value="NZ_BMCJ01000004.1"/>
</dbReference>
<keyword evidence="3" id="KW-1185">Reference proteome</keyword>
<feature type="compositionally biased region" description="Polar residues" evidence="1">
    <location>
        <begin position="92"/>
        <end position="103"/>
    </location>
</feature>
<gene>
    <name evidence="2" type="ORF">GCM10007216_23120</name>
</gene>
<dbReference type="EMBL" id="BMCJ01000004">
    <property type="protein sequence ID" value="GGC91783.1"/>
    <property type="molecule type" value="Genomic_DNA"/>
</dbReference>
<evidence type="ECO:0000256" key="1">
    <source>
        <dbReference type="SAM" id="MobiDB-lite"/>
    </source>
</evidence>
<organism evidence="2 3">
    <name type="scientific">Thalassobacillus devorans</name>
    <dbReference type="NCBI Taxonomy" id="279813"/>
    <lineage>
        <taxon>Bacteria</taxon>
        <taxon>Bacillati</taxon>
        <taxon>Bacillota</taxon>
        <taxon>Bacilli</taxon>
        <taxon>Bacillales</taxon>
        <taxon>Bacillaceae</taxon>
        <taxon>Thalassobacillus</taxon>
    </lineage>
</organism>
<reference evidence="3" key="1">
    <citation type="journal article" date="2019" name="Int. J. Syst. Evol. Microbiol.">
        <title>The Global Catalogue of Microorganisms (GCM) 10K type strain sequencing project: providing services to taxonomists for standard genome sequencing and annotation.</title>
        <authorList>
            <consortium name="The Broad Institute Genomics Platform"/>
            <consortium name="The Broad Institute Genome Sequencing Center for Infectious Disease"/>
            <person name="Wu L."/>
            <person name="Ma J."/>
        </authorList>
    </citation>
    <scope>NUCLEOTIDE SEQUENCE [LARGE SCALE GENOMIC DNA]</scope>
    <source>
        <strain evidence="3">CCM 7282</strain>
    </source>
</reference>
<evidence type="ECO:0000313" key="2">
    <source>
        <dbReference type="EMBL" id="GGC91783.1"/>
    </source>
</evidence>
<feature type="region of interest" description="Disordered" evidence="1">
    <location>
        <begin position="69"/>
        <end position="103"/>
    </location>
</feature>
<accession>A0ABQ1P6T9</accession>
<proteinExistence type="predicted"/>
<sequence length="103" mass="11769">MIIAFITITITGLFLFLASFFMNDRLKQLEDEVEQISITSLQESYKLKRKVNILEEELLISLPAKENEPLKENPLQSDNTKNGLADHPPLKNLNQLSSARRKA</sequence>
<dbReference type="Proteomes" id="UP000619534">
    <property type="component" value="Unassembled WGS sequence"/>
</dbReference>
<comment type="caution">
    <text evidence="2">The sequence shown here is derived from an EMBL/GenBank/DDBJ whole genome shotgun (WGS) entry which is preliminary data.</text>
</comment>
<evidence type="ECO:0000313" key="3">
    <source>
        <dbReference type="Proteomes" id="UP000619534"/>
    </source>
</evidence>